<organism evidence="5 6">
    <name type="scientific">Neobacillus bataviensis</name>
    <dbReference type="NCBI Taxonomy" id="220685"/>
    <lineage>
        <taxon>Bacteria</taxon>
        <taxon>Bacillati</taxon>
        <taxon>Bacillota</taxon>
        <taxon>Bacilli</taxon>
        <taxon>Bacillales</taxon>
        <taxon>Bacillaceae</taxon>
        <taxon>Neobacillus</taxon>
    </lineage>
</organism>
<evidence type="ECO:0000313" key="5">
    <source>
        <dbReference type="EMBL" id="TWD89615.1"/>
    </source>
</evidence>
<dbReference type="Gene3D" id="1.20.1090.10">
    <property type="entry name" value="Dehydroquinate synthase-like - alpha domain"/>
    <property type="match status" value="1"/>
</dbReference>
<protein>
    <submittedName>
        <fullName evidence="5">Alcohol dehydrogenase</fullName>
    </submittedName>
</protein>
<dbReference type="InterPro" id="IPR039697">
    <property type="entry name" value="Alcohol_dehydrogenase_Fe"/>
</dbReference>
<dbReference type="InterPro" id="IPR001670">
    <property type="entry name" value="ADH_Fe/GldA"/>
</dbReference>
<dbReference type="Proteomes" id="UP000319671">
    <property type="component" value="Unassembled WGS sequence"/>
</dbReference>
<dbReference type="GO" id="GO:0046872">
    <property type="term" value="F:metal ion binding"/>
    <property type="evidence" value="ECO:0007669"/>
    <property type="project" value="InterPro"/>
</dbReference>
<proteinExistence type="inferred from homology"/>
<dbReference type="Gene3D" id="3.40.50.1970">
    <property type="match status" value="1"/>
</dbReference>
<evidence type="ECO:0000259" key="3">
    <source>
        <dbReference type="Pfam" id="PF00465"/>
    </source>
</evidence>
<feature type="domain" description="Alcohol dehydrogenase iron-type/glycerol dehydrogenase GldA" evidence="3">
    <location>
        <begin position="29"/>
        <end position="199"/>
    </location>
</feature>
<keyword evidence="6" id="KW-1185">Reference proteome</keyword>
<dbReference type="AlphaFoldDB" id="A0A561CED5"/>
<evidence type="ECO:0000256" key="2">
    <source>
        <dbReference type="ARBA" id="ARBA00023002"/>
    </source>
</evidence>
<dbReference type="FunFam" id="1.20.1090.10:FF:000001">
    <property type="entry name" value="Aldehyde-alcohol dehydrogenase"/>
    <property type="match status" value="1"/>
</dbReference>
<comment type="caution">
    <text evidence="5">The sequence shown here is derived from an EMBL/GenBank/DDBJ whole genome shotgun (WGS) entry which is preliminary data.</text>
</comment>
<evidence type="ECO:0000259" key="4">
    <source>
        <dbReference type="Pfam" id="PF25137"/>
    </source>
</evidence>
<dbReference type="PANTHER" id="PTHR11496:SF102">
    <property type="entry name" value="ALCOHOL DEHYDROGENASE 4"/>
    <property type="match status" value="1"/>
</dbReference>
<evidence type="ECO:0000256" key="1">
    <source>
        <dbReference type="ARBA" id="ARBA00007358"/>
    </source>
</evidence>
<accession>A0A561CED5</accession>
<keyword evidence="2" id="KW-0560">Oxidoreductase</keyword>
<comment type="similarity">
    <text evidence="1">Belongs to the iron-containing alcohol dehydrogenase family.</text>
</comment>
<name>A0A561CED5_9BACI</name>
<dbReference type="Pfam" id="PF00465">
    <property type="entry name" value="Fe-ADH"/>
    <property type="match status" value="1"/>
</dbReference>
<dbReference type="EMBL" id="VIVN01000026">
    <property type="protein sequence ID" value="TWD89615.1"/>
    <property type="molecule type" value="Genomic_DNA"/>
</dbReference>
<sequence>MTSSPAYLKFYFGKVIAMLQNRSFNSCLPTNVRFGLDVVKNELAHEIRLANKSRVFIATDEGLVKAGLIKTITANLIENEIESVIFSEVEPNPQVETIMRGAAQYTQKSCDMILAIGGGSAMDFAKAVGVAVTHSGHILDYRRGEKPITHPIPLLFAIPTTVGTGSEVTAVAIVTDPEVGRKYAVSSPYLIPKIAFIDPLMTVTLPKHHVSATALDALVHAIEAYTVVRAAPISDGLALQAIRMIREYLPASYSHPDNLEARAQIQLASTMAGMAFSLVGLGLVHSCSHPMSAVYHVPHGVANAILLPYVIQHNLISNIKKYADIARIFQPELVLKNDQTAADELVGLLESFIASVDIPKDFSYLGIEVTDKVIDRLANDAMADGTIPSNPRKVYKEDVVKIYNQVLPR</sequence>
<dbReference type="SUPFAM" id="SSF56796">
    <property type="entry name" value="Dehydroquinate synthase-like"/>
    <property type="match status" value="1"/>
</dbReference>
<dbReference type="InterPro" id="IPR056798">
    <property type="entry name" value="ADH_Fe_C"/>
</dbReference>
<dbReference type="GO" id="GO:0004022">
    <property type="term" value="F:alcohol dehydrogenase (NAD+) activity"/>
    <property type="evidence" value="ECO:0007669"/>
    <property type="project" value="UniProtKB-ARBA"/>
</dbReference>
<dbReference type="PANTHER" id="PTHR11496">
    <property type="entry name" value="ALCOHOL DEHYDROGENASE"/>
    <property type="match status" value="1"/>
</dbReference>
<evidence type="ECO:0000313" key="6">
    <source>
        <dbReference type="Proteomes" id="UP000319671"/>
    </source>
</evidence>
<gene>
    <name evidence="5" type="ORF">FB550_12612</name>
</gene>
<reference evidence="5 6" key="1">
    <citation type="submission" date="2019-06" db="EMBL/GenBank/DDBJ databases">
        <title>Sorghum-associated microbial communities from plants grown in Nebraska, USA.</title>
        <authorList>
            <person name="Schachtman D."/>
        </authorList>
    </citation>
    <scope>NUCLEOTIDE SEQUENCE [LARGE SCALE GENOMIC DNA]</scope>
    <source>
        <strain evidence="5 6">2482</strain>
    </source>
</reference>
<dbReference type="FunFam" id="3.40.50.1970:FF:000003">
    <property type="entry name" value="Alcohol dehydrogenase, iron-containing"/>
    <property type="match status" value="1"/>
</dbReference>
<dbReference type="Pfam" id="PF25137">
    <property type="entry name" value="ADH_Fe_C"/>
    <property type="match status" value="1"/>
</dbReference>
<feature type="domain" description="Fe-containing alcohol dehydrogenase-like C-terminal" evidence="4">
    <location>
        <begin position="212"/>
        <end position="405"/>
    </location>
</feature>
<dbReference type="CDD" id="cd08176">
    <property type="entry name" value="LPO"/>
    <property type="match status" value="1"/>
</dbReference>